<protein>
    <recommendedName>
        <fullName evidence="2">Replication protein A 70 kDa DNA-binding subunit B/D first OB fold domain-containing protein</fullName>
    </recommendedName>
</protein>
<evidence type="ECO:0000259" key="2">
    <source>
        <dbReference type="Pfam" id="PF02721"/>
    </source>
</evidence>
<dbReference type="InterPro" id="IPR003871">
    <property type="entry name" value="RFA1B/D_OB_1st"/>
</dbReference>
<feature type="domain" description="Replication protein A 70 kDa DNA-binding subunit B/D first OB fold" evidence="2">
    <location>
        <begin position="1"/>
        <end position="58"/>
    </location>
</feature>
<dbReference type="SUPFAM" id="SSF50249">
    <property type="entry name" value="Nucleic acid-binding proteins"/>
    <property type="match status" value="3"/>
</dbReference>
<reference evidence="3 4" key="1">
    <citation type="submission" date="2021-03" db="EMBL/GenBank/DDBJ databases">
        <authorList>
            <person name="King G.J."/>
            <person name="Bancroft I."/>
            <person name="Baten A."/>
            <person name="Bloomfield J."/>
            <person name="Borpatragohain P."/>
            <person name="He Z."/>
            <person name="Irish N."/>
            <person name="Irwin J."/>
            <person name="Liu K."/>
            <person name="Mauleon R.P."/>
            <person name="Moore J."/>
            <person name="Morris R."/>
            <person name="Ostergaard L."/>
            <person name="Wang B."/>
            <person name="Wells R."/>
        </authorList>
    </citation>
    <scope>NUCLEOTIDE SEQUENCE [LARGE SCALE GENOMIC DNA]</scope>
    <source>
        <strain evidence="3">R-o-18</strain>
        <tissue evidence="3">Leaf</tissue>
    </source>
</reference>
<dbReference type="PANTHER" id="PTHR47165:SF4">
    <property type="entry name" value="OS03G0429900 PROTEIN"/>
    <property type="match status" value="1"/>
</dbReference>
<evidence type="ECO:0000313" key="4">
    <source>
        <dbReference type="Proteomes" id="UP000823674"/>
    </source>
</evidence>
<dbReference type="Proteomes" id="UP000823674">
    <property type="component" value="Chromosome A03"/>
</dbReference>
<accession>A0ABQ7N7P9</accession>
<organism evidence="3 4">
    <name type="scientific">Brassica rapa subsp. trilocularis</name>
    <dbReference type="NCBI Taxonomy" id="1813537"/>
    <lineage>
        <taxon>Eukaryota</taxon>
        <taxon>Viridiplantae</taxon>
        <taxon>Streptophyta</taxon>
        <taxon>Embryophyta</taxon>
        <taxon>Tracheophyta</taxon>
        <taxon>Spermatophyta</taxon>
        <taxon>Magnoliopsida</taxon>
        <taxon>eudicotyledons</taxon>
        <taxon>Gunneridae</taxon>
        <taxon>Pentapetalae</taxon>
        <taxon>rosids</taxon>
        <taxon>malvids</taxon>
        <taxon>Brassicales</taxon>
        <taxon>Brassicaceae</taxon>
        <taxon>Brassiceae</taxon>
        <taxon>Brassica</taxon>
    </lineage>
</organism>
<feature type="compositionally biased region" description="Basic residues" evidence="1">
    <location>
        <begin position="301"/>
        <end position="314"/>
    </location>
</feature>
<feature type="non-terminal residue" evidence="3">
    <location>
        <position position="1"/>
    </location>
</feature>
<comment type="caution">
    <text evidence="3">The sequence shown here is derived from an EMBL/GenBank/DDBJ whole genome shotgun (WGS) entry which is preliminary data.</text>
</comment>
<name>A0ABQ7N7P9_BRACM</name>
<dbReference type="PANTHER" id="PTHR47165">
    <property type="entry name" value="OS03G0429900 PROTEIN"/>
    <property type="match status" value="1"/>
</dbReference>
<proteinExistence type="predicted"/>
<dbReference type="EMBL" id="JADBGQ010000003">
    <property type="protein sequence ID" value="KAG5406913.1"/>
    <property type="molecule type" value="Genomic_DNA"/>
</dbReference>
<dbReference type="InterPro" id="IPR012340">
    <property type="entry name" value="NA-bd_OB-fold"/>
</dbReference>
<evidence type="ECO:0000256" key="1">
    <source>
        <dbReference type="SAM" id="MobiDB-lite"/>
    </source>
</evidence>
<feature type="region of interest" description="Disordered" evidence="1">
    <location>
        <begin position="271"/>
        <end position="314"/>
    </location>
</feature>
<evidence type="ECO:0000313" key="3">
    <source>
        <dbReference type="EMBL" id="KAG5406913.1"/>
    </source>
</evidence>
<gene>
    <name evidence="3" type="primary">A03g507130.1_BraROA</name>
    <name evidence="3" type="ORF">IGI04_013032</name>
</gene>
<dbReference type="CDD" id="cd04481">
    <property type="entry name" value="RPA1_DBD_B_like"/>
    <property type="match status" value="1"/>
</dbReference>
<sequence>GNKIQASCKKNYLLSLGADCRVGEWKNLENFVITPAGGGYRPTNHPYKLSFMKFTSIEPYEYNNIDMFLDLVEFETILSGQLDNNLLIDVVGQAIDIGEKLTLQCSNGKEKKKIEFTLRDINDERIPCCLWGNFADTSQLLINPPIDESAALKEIFKVHLLLKDDTGTTKFMLLDSIANGIIVESAEKILKGSLNEIEDPEMLPQSLRDVIGKTYKFGVIIEKNNVAYGSKSYKVAKVWSISNMLMVASQSETKSALDTTLPVDEHISLLTDGEESSETLKTPTSKRSQALKDDVPEHTSTSKRQRGKSIKMEK</sequence>
<dbReference type="Pfam" id="PF02721">
    <property type="entry name" value="DUF223"/>
    <property type="match status" value="1"/>
</dbReference>
<feature type="compositionally biased region" description="Polar residues" evidence="1">
    <location>
        <begin position="279"/>
        <end position="288"/>
    </location>
</feature>
<dbReference type="Gene3D" id="2.40.50.140">
    <property type="entry name" value="Nucleic acid-binding proteins"/>
    <property type="match status" value="2"/>
</dbReference>
<keyword evidence="4" id="KW-1185">Reference proteome</keyword>